<gene>
    <name evidence="1" type="ORF">LCGC14_2449290</name>
</gene>
<dbReference type="AlphaFoldDB" id="A0A0F9BGM6"/>
<name>A0A0F9BGM6_9ZZZZ</name>
<accession>A0A0F9BGM6</accession>
<sequence length="58" mass="6413">MKKLKLKPGGTAEEARRHSSLGLVYLCPNCKLGRYLKTVGSVSGTVKCTNCEERFKKP</sequence>
<organism evidence="1">
    <name type="scientific">marine sediment metagenome</name>
    <dbReference type="NCBI Taxonomy" id="412755"/>
    <lineage>
        <taxon>unclassified sequences</taxon>
        <taxon>metagenomes</taxon>
        <taxon>ecological metagenomes</taxon>
    </lineage>
</organism>
<dbReference type="EMBL" id="LAZR01037871">
    <property type="protein sequence ID" value="KKL21054.1"/>
    <property type="molecule type" value="Genomic_DNA"/>
</dbReference>
<proteinExistence type="predicted"/>
<reference evidence="1" key="1">
    <citation type="journal article" date="2015" name="Nature">
        <title>Complex archaea that bridge the gap between prokaryotes and eukaryotes.</title>
        <authorList>
            <person name="Spang A."/>
            <person name="Saw J.H."/>
            <person name="Jorgensen S.L."/>
            <person name="Zaremba-Niedzwiedzka K."/>
            <person name="Martijn J."/>
            <person name="Lind A.E."/>
            <person name="van Eijk R."/>
            <person name="Schleper C."/>
            <person name="Guy L."/>
            <person name="Ettema T.J."/>
        </authorList>
    </citation>
    <scope>NUCLEOTIDE SEQUENCE</scope>
</reference>
<comment type="caution">
    <text evidence="1">The sequence shown here is derived from an EMBL/GenBank/DDBJ whole genome shotgun (WGS) entry which is preliminary data.</text>
</comment>
<evidence type="ECO:0000313" key="1">
    <source>
        <dbReference type="EMBL" id="KKL21054.1"/>
    </source>
</evidence>
<protein>
    <submittedName>
        <fullName evidence="1">Uncharacterized protein</fullName>
    </submittedName>
</protein>